<proteinExistence type="predicted"/>
<evidence type="ECO:0000313" key="7">
    <source>
        <dbReference type="Proteomes" id="UP000655225"/>
    </source>
</evidence>
<dbReference type="EMBL" id="JABCRI010000009">
    <property type="protein sequence ID" value="KAF8400397.1"/>
    <property type="molecule type" value="Genomic_DNA"/>
</dbReference>
<reference evidence="6 7" key="1">
    <citation type="submission" date="2020-04" db="EMBL/GenBank/DDBJ databases">
        <title>Plant Genome Project.</title>
        <authorList>
            <person name="Zhang R.-G."/>
        </authorList>
    </citation>
    <scope>NUCLEOTIDE SEQUENCE [LARGE SCALE GENOMIC DNA]</scope>
    <source>
        <strain evidence="6">YNK0</strain>
        <tissue evidence="6">Leaf</tissue>
    </source>
</reference>
<dbReference type="OrthoDB" id="1938996at2759"/>
<dbReference type="AlphaFoldDB" id="A0A835DGZ2"/>
<feature type="compositionally biased region" description="Acidic residues" evidence="3">
    <location>
        <begin position="130"/>
        <end position="148"/>
    </location>
</feature>
<dbReference type="PROSITE" id="PS51916">
    <property type="entry name" value="DEUBAD"/>
    <property type="match status" value="1"/>
</dbReference>
<dbReference type="GO" id="GO:0031011">
    <property type="term" value="C:Ino80 complex"/>
    <property type="evidence" value="ECO:0007669"/>
    <property type="project" value="InterPro"/>
</dbReference>
<comment type="caution">
    <text evidence="6">The sequence shown here is derived from an EMBL/GenBank/DDBJ whole genome shotgun (WGS) entry which is preliminary data.</text>
</comment>
<keyword evidence="2" id="KW-0539">Nucleus</keyword>
<organism evidence="6 7">
    <name type="scientific">Tetracentron sinense</name>
    <name type="common">Spur-leaf</name>
    <dbReference type="NCBI Taxonomy" id="13715"/>
    <lineage>
        <taxon>Eukaryota</taxon>
        <taxon>Viridiplantae</taxon>
        <taxon>Streptophyta</taxon>
        <taxon>Embryophyta</taxon>
        <taxon>Tracheophyta</taxon>
        <taxon>Spermatophyta</taxon>
        <taxon>Magnoliopsida</taxon>
        <taxon>Trochodendrales</taxon>
        <taxon>Trochodendraceae</taxon>
        <taxon>Tetracentron</taxon>
    </lineage>
</organism>
<name>A0A835DGZ2_TETSI</name>
<accession>A0A835DGZ2</accession>
<sequence length="445" mass="49916">MVKPSYPLVYIFLFSLSLWVDSANGRNGSVESKVMVPVGVVIDLNSTVGKIANISISMALSDFYAAHAHYKTRMVLYTRDSKKDVVGAASTGALRVRNRVSRLDGEFSLGSRDSMSTDEEKLERQSYASESDEDDDADSGADSDDFDLSDLGESVLTLDAWNDCLTEEERFSLSECLPGMDQDILMRTLKEIISGSNFHFGSPFVKLFDMLKGALCEPRAVLYQQGLNFFQKSRHYHFLWEYQNYMVISLTEIMDAWRNCQGYSIEETLRVLNIMRSQRSLMYEKMEDSGLESDSEREELAEGLWGKKLNKIKHGAKMGNHAVYTASPTFDVPSKGGPMSLELVKYGKQNPKGILKISGSKVASTKELMGCFPSIKHGLETKSRSYGLKLALPRQDRVAGYDSRITNHKRGRIRGEHDAEESTYEMALQRDRNGARSSAMTKMGC</sequence>
<feature type="signal peptide" evidence="4">
    <location>
        <begin position="1"/>
        <end position="25"/>
    </location>
</feature>
<dbReference type="PANTHER" id="PTHR13052">
    <property type="entry name" value="NFRKB-RELATED"/>
    <property type="match status" value="1"/>
</dbReference>
<keyword evidence="4" id="KW-0732">Signal</keyword>
<comment type="subcellular location">
    <subcellularLocation>
        <location evidence="1">Nucleus</location>
    </subcellularLocation>
</comment>
<evidence type="ECO:0000256" key="1">
    <source>
        <dbReference type="ARBA" id="ARBA00004123"/>
    </source>
</evidence>
<evidence type="ECO:0000256" key="2">
    <source>
        <dbReference type="ARBA" id="ARBA00023242"/>
    </source>
</evidence>
<protein>
    <recommendedName>
        <fullName evidence="5">DEUBAD domain-containing protein</fullName>
    </recommendedName>
</protein>
<keyword evidence="7" id="KW-1185">Reference proteome</keyword>
<evidence type="ECO:0000313" key="6">
    <source>
        <dbReference type="EMBL" id="KAF8400397.1"/>
    </source>
</evidence>
<evidence type="ECO:0000256" key="3">
    <source>
        <dbReference type="SAM" id="MobiDB-lite"/>
    </source>
</evidence>
<dbReference type="PANTHER" id="PTHR13052:SF0">
    <property type="entry name" value="DNA-BINDING PROTEIN-LIKE"/>
    <property type="match status" value="1"/>
</dbReference>
<feature type="domain" description="DEUBAD" evidence="5">
    <location>
        <begin position="141"/>
        <end position="256"/>
    </location>
</feature>
<evidence type="ECO:0000256" key="4">
    <source>
        <dbReference type="SAM" id="SignalP"/>
    </source>
</evidence>
<evidence type="ECO:0000259" key="5">
    <source>
        <dbReference type="PROSITE" id="PS51916"/>
    </source>
</evidence>
<dbReference type="InterPro" id="IPR044867">
    <property type="entry name" value="DEUBAD_dom"/>
</dbReference>
<dbReference type="InterPro" id="IPR024867">
    <property type="entry name" value="NFRKB"/>
</dbReference>
<dbReference type="CDD" id="cd21865">
    <property type="entry name" value="DEUBAD_NFRKB"/>
    <property type="match status" value="1"/>
</dbReference>
<feature type="chain" id="PRO_5032695646" description="DEUBAD domain-containing protein" evidence="4">
    <location>
        <begin position="26"/>
        <end position="445"/>
    </location>
</feature>
<gene>
    <name evidence="6" type="ORF">HHK36_013695</name>
</gene>
<dbReference type="Proteomes" id="UP000655225">
    <property type="component" value="Unassembled WGS sequence"/>
</dbReference>
<dbReference type="OMA" id="DSRITNH"/>
<feature type="region of interest" description="Disordered" evidence="3">
    <location>
        <begin position="110"/>
        <end position="148"/>
    </location>
</feature>